<proteinExistence type="inferred from homology"/>
<dbReference type="InterPro" id="IPR055342">
    <property type="entry name" value="MreC_beta-barrel_core"/>
</dbReference>
<dbReference type="EMBL" id="FNED01000017">
    <property type="protein sequence ID" value="SDJ40601.1"/>
    <property type="molecule type" value="Genomic_DNA"/>
</dbReference>
<evidence type="ECO:0000313" key="11">
    <source>
        <dbReference type="Proteomes" id="UP000182836"/>
    </source>
</evidence>
<dbReference type="EMBL" id="LGUG01000004">
    <property type="protein sequence ID" value="KON95099.1"/>
    <property type="molecule type" value="Genomic_DNA"/>
</dbReference>
<dbReference type="PIRSF" id="PIRSF038471">
    <property type="entry name" value="MreC"/>
    <property type="match status" value="1"/>
</dbReference>
<gene>
    <name evidence="8" type="ORF">AF333_05990</name>
    <name evidence="9" type="ORF">SAMN04487909_11740</name>
</gene>
<dbReference type="Gene3D" id="2.40.10.340">
    <property type="entry name" value="Rod shape-determining protein MreC, domain 1"/>
    <property type="match status" value="1"/>
</dbReference>
<evidence type="ECO:0000256" key="5">
    <source>
        <dbReference type="PIRNR" id="PIRNR038471"/>
    </source>
</evidence>
<evidence type="ECO:0000256" key="2">
    <source>
        <dbReference type="ARBA" id="ARBA00013855"/>
    </source>
</evidence>
<dbReference type="PANTHER" id="PTHR34138">
    <property type="entry name" value="CELL SHAPE-DETERMINING PROTEIN MREC"/>
    <property type="match status" value="1"/>
</dbReference>
<keyword evidence="10" id="KW-1185">Reference proteome</keyword>
<evidence type="ECO:0000256" key="3">
    <source>
        <dbReference type="ARBA" id="ARBA00022960"/>
    </source>
</evidence>
<evidence type="ECO:0000259" key="7">
    <source>
        <dbReference type="Pfam" id="PF04085"/>
    </source>
</evidence>
<comment type="function">
    <text evidence="5">Involved in formation and maintenance of cell shape.</text>
</comment>
<feature type="coiled-coil region" evidence="6">
    <location>
        <begin position="79"/>
        <end position="106"/>
    </location>
</feature>
<evidence type="ECO:0000256" key="1">
    <source>
        <dbReference type="ARBA" id="ARBA00009369"/>
    </source>
</evidence>
<dbReference type="InterPro" id="IPR007221">
    <property type="entry name" value="MreC"/>
</dbReference>
<dbReference type="Pfam" id="PF04085">
    <property type="entry name" value="MreC"/>
    <property type="match status" value="1"/>
</dbReference>
<evidence type="ECO:0000256" key="4">
    <source>
        <dbReference type="ARBA" id="ARBA00032089"/>
    </source>
</evidence>
<dbReference type="GO" id="GO:0008360">
    <property type="term" value="P:regulation of cell shape"/>
    <property type="evidence" value="ECO:0007669"/>
    <property type="project" value="UniProtKB-KW"/>
</dbReference>
<protein>
    <recommendedName>
        <fullName evidence="2 5">Cell shape-determining protein MreC</fullName>
    </recommendedName>
    <alternativeName>
        <fullName evidence="4 5">Cell shape protein MreC</fullName>
    </alternativeName>
</protein>
<dbReference type="NCBIfam" id="TIGR00219">
    <property type="entry name" value="mreC"/>
    <property type="match status" value="1"/>
</dbReference>
<reference evidence="8 10" key="1">
    <citation type="submission" date="2015-07" db="EMBL/GenBank/DDBJ databases">
        <title>Fjat-14205 dsm 2895.</title>
        <authorList>
            <person name="Liu B."/>
            <person name="Wang J."/>
            <person name="Zhu Y."/>
            <person name="Liu G."/>
            <person name="Chen Q."/>
            <person name="Chen Z."/>
            <person name="Lan J."/>
            <person name="Che J."/>
            <person name="Ge C."/>
            <person name="Shi H."/>
            <person name="Pan Z."/>
            <person name="Liu X."/>
        </authorList>
    </citation>
    <scope>NUCLEOTIDE SEQUENCE [LARGE SCALE GENOMIC DNA]</scope>
    <source>
        <strain evidence="8 10">DSM 2895</strain>
    </source>
</reference>
<keyword evidence="6" id="KW-0175">Coiled coil</keyword>
<dbReference type="AlphaFoldDB" id="A0A0D1XEJ5"/>
<evidence type="ECO:0000256" key="6">
    <source>
        <dbReference type="SAM" id="Coils"/>
    </source>
</evidence>
<dbReference type="OrthoDB" id="9792313at2"/>
<dbReference type="Gene3D" id="2.40.10.350">
    <property type="entry name" value="Rod shape-determining protein MreC, domain 2"/>
    <property type="match status" value="1"/>
</dbReference>
<evidence type="ECO:0000313" key="10">
    <source>
        <dbReference type="Proteomes" id="UP000037269"/>
    </source>
</evidence>
<dbReference type="Gene3D" id="1.20.5.490">
    <property type="entry name" value="Single helix bin"/>
    <property type="match status" value="1"/>
</dbReference>
<keyword evidence="3 5" id="KW-0133">Cell shape</keyword>
<dbReference type="PATRIC" id="fig|47500.8.peg.2386"/>
<accession>A0A0D1XEJ5</accession>
<dbReference type="STRING" id="47500.AF333_05990"/>
<sequence length="303" mass="33719">MTNFFGNKRLIAILIGLIVLIAVMGATLKERPVPTWPERFAKDSVSFVQGLLYKPTAMVSGFFDNITHIYNVYEENKALKAQIDQHAQLEAEVKALRIENKKFREMVNIKDTKLKDSEKYAADVIARTPDRWNNMLTISKGKNDGIEPNMAVVSSQGALIGRVQSVSAFSSQVELLMDIEQANHISALIQGDQNIYGVIESYDLEKHELIMRKIPKVKDLVIKPGQYVTTSGMGGAMPSGLVIGRVSSVGDGDYGLTQTARITPLANFYQIEQVFVVKRNFVVQSTPTPQEQKQKQKANKTGK</sequence>
<dbReference type="GO" id="GO:0005886">
    <property type="term" value="C:plasma membrane"/>
    <property type="evidence" value="ECO:0007669"/>
    <property type="project" value="TreeGrafter"/>
</dbReference>
<dbReference type="GeneID" id="42304753"/>
<dbReference type="Proteomes" id="UP000182836">
    <property type="component" value="Unassembled WGS sequence"/>
</dbReference>
<feature type="domain" description="Rod shape-determining protein MreC beta-barrel core" evidence="7">
    <location>
        <begin position="124"/>
        <end position="278"/>
    </location>
</feature>
<reference evidence="9 11" key="2">
    <citation type="submission" date="2016-10" db="EMBL/GenBank/DDBJ databases">
        <authorList>
            <person name="de Groot N.N."/>
        </authorList>
    </citation>
    <scope>NUCLEOTIDE SEQUENCE [LARGE SCALE GENOMIC DNA]</scope>
    <source>
        <strain evidence="9 11">DSM 2895</strain>
    </source>
</reference>
<dbReference type="InterPro" id="IPR042175">
    <property type="entry name" value="Cell/Rod_MreC_2"/>
</dbReference>
<evidence type="ECO:0000313" key="8">
    <source>
        <dbReference type="EMBL" id="KON95099.1"/>
    </source>
</evidence>
<dbReference type="PANTHER" id="PTHR34138:SF1">
    <property type="entry name" value="CELL SHAPE-DETERMINING PROTEIN MREC"/>
    <property type="match status" value="1"/>
</dbReference>
<dbReference type="RefSeq" id="WP_043067335.1">
    <property type="nucleotide sequence ID" value="NZ_BJOA01000038.1"/>
</dbReference>
<organism evidence="8 10">
    <name type="scientific">Aneurinibacillus migulanus</name>
    <name type="common">Bacillus migulanus</name>
    <dbReference type="NCBI Taxonomy" id="47500"/>
    <lineage>
        <taxon>Bacteria</taxon>
        <taxon>Bacillati</taxon>
        <taxon>Bacillota</taxon>
        <taxon>Bacilli</taxon>
        <taxon>Bacillales</taxon>
        <taxon>Paenibacillaceae</taxon>
        <taxon>Aneurinibacillus group</taxon>
        <taxon>Aneurinibacillus</taxon>
    </lineage>
</organism>
<name>A0A0D1XEJ5_ANEMI</name>
<dbReference type="Proteomes" id="UP000037269">
    <property type="component" value="Unassembled WGS sequence"/>
</dbReference>
<dbReference type="InterPro" id="IPR042177">
    <property type="entry name" value="Cell/Rod_1"/>
</dbReference>
<evidence type="ECO:0000313" key="9">
    <source>
        <dbReference type="EMBL" id="SDJ40601.1"/>
    </source>
</evidence>
<comment type="similarity">
    <text evidence="1 5">Belongs to the MreC family.</text>
</comment>